<keyword evidence="7" id="KW-1185">Reference proteome</keyword>
<evidence type="ECO:0000259" key="5">
    <source>
        <dbReference type="PROSITE" id="PS50011"/>
    </source>
</evidence>
<evidence type="ECO:0000256" key="3">
    <source>
        <dbReference type="PROSITE-ProRule" id="PRU10141"/>
    </source>
</evidence>
<keyword evidence="6" id="KW-0418">Kinase</keyword>
<keyword evidence="4" id="KW-0723">Serine/threonine-protein kinase</keyword>
<dbReference type="InterPro" id="IPR017441">
    <property type="entry name" value="Protein_kinase_ATP_BS"/>
</dbReference>
<dbReference type="PANTHER" id="PTHR24348">
    <property type="entry name" value="SERINE/THREONINE-PROTEIN KINASE UNC-51-RELATED"/>
    <property type="match status" value="1"/>
</dbReference>
<gene>
    <name evidence="6" type="ORF">DM01DRAFT_244351</name>
</gene>
<evidence type="ECO:0000256" key="1">
    <source>
        <dbReference type="ARBA" id="ARBA00022741"/>
    </source>
</evidence>
<dbReference type="Proteomes" id="UP000242146">
    <property type="component" value="Unassembled WGS sequence"/>
</dbReference>
<evidence type="ECO:0000313" key="7">
    <source>
        <dbReference type="Proteomes" id="UP000242146"/>
    </source>
</evidence>
<dbReference type="PROSITE" id="PS00108">
    <property type="entry name" value="PROTEIN_KINASE_ST"/>
    <property type="match status" value="1"/>
</dbReference>
<dbReference type="InterPro" id="IPR045269">
    <property type="entry name" value="Atg1-like"/>
</dbReference>
<feature type="non-terminal residue" evidence="6">
    <location>
        <position position="275"/>
    </location>
</feature>
<sequence>FVNKYIDNKSIKLCSILGIGAYGVVYLGRHIQSKRTVAVKLLSPESRTYKTEIQLHAHVSHHPNVLSLKKVVKEEGLIFIVMEFAAGGDLFSAITKNTHDIIGNNDKIKELFIQLLDAVNHCHSHGVSHRDLKPENILLTKDLQIKLADFGLATTRSVSADFGCGSTFYFSPECQSGLLRDNKQINGYGTQANDVWSLGVILINLVTGRNPWRQANLDDSTFAAYVEQPKGFFTTILPSISDELDNILQRIFCLDPAHRISIPELKWRIMECPTF</sequence>
<feature type="domain" description="Protein kinase" evidence="5">
    <location>
        <begin position="11"/>
        <end position="275"/>
    </location>
</feature>
<accession>A0A1X2GJS7</accession>
<dbReference type="Gene3D" id="1.10.510.10">
    <property type="entry name" value="Transferase(Phosphotransferase) domain 1"/>
    <property type="match status" value="1"/>
</dbReference>
<dbReference type="PIRSF" id="PIRSF000654">
    <property type="entry name" value="Integrin-linked_kinase"/>
    <property type="match status" value="1"/>
</dbReference>
<dbReference type="SMART" id="SM00220">
    <property type="entry name" value="S_TKc"/>
    <property type="match status" value="1"/>
</dbReference>
<dbReference type="PANTHER" id="PTHR24348:SF68">
    <property type="entry name" value="SERINE_THREONINE-PROTEIN KINASE ATG1C"/>
    <property type="match status" value="1"/>
</dbReference>
<dbReference type="GO" id="GO:0005524">
    <property type="term" value="F:ATP binding"/>
    <property type="evidence" value="ECO:0007669"/>
    <property type="project" value="UniProtKB-UniRule"/>
</dbReference>
<proteinExistence type="inferred from homology"/>
<dbReference type="PROSITE" id="PS00107">
    <property type="entry name" value="PROTEIN_KINASE_ATP"/>
    <property type="match status" value="1"/>
</dbReference>
<dbReference type="OrthoDB" id="541276at2759"/>
<keyword evidence="6" id="KW-0808">Transferase</keyword>
<dbReference type="Pfam" id="PF00069">
    <property type="entry name" value="Pkinase"/>
    <property type="match status" value="1"/>
</dbReference>
<protein>
    <submittedName>
        <fullName evidence="6">Pkinase-domain-containing protein</fullName>
    </submittedName>
</protein>
<keyword evidence="2 3" id="KW-0067">ATP-binding</keyword>
<dbReference type="PROSITE" id="PS50011">
    <property type="entry name" value="PROTEIN_KINASE_DOM"/>
    <property type="match status" value="1"/>
</dbReference>
<dbReference type="STRING" id="101127.A0A1X2GJS7"/>
<dbReference type="AlphaFoldDB" id="A0A1X2GJS7"/>
<name>A0A1X2GJS7_9FUNG</name>
<dbReference type="GO" id="GO:0004674">
    <property type="term" value="F:protein serine/threonine kinase activity"/>
    <property type="evidence" value="ECO:0007669"/>
    <property type="project" value="UniProtKB-KW"/>
</dbReference>
<dbReference type="SUPFAM" id="SSF56112">
    <property type="entry name" value="Protein kinase-like (PK-like)"/>
    <property type="match status" value="1"/>
</dbReference>
<dbReference type="GO" id="GO:0010506">
    <property type="term" value="P:regulation of autophagy"/>
    <property type="evidence" value="ECO:0007669"/>
    <property type="project" value="InterPro"/>
</dbReference>
<feature type="non-terminal residue" evidence="6">
    <location>
        <position position="1"/>
    </location>
</feature>
<evidence type="ECO:0000256" key="2">
    <source>
        <dbReference type="ARBA" id="ARBA00022840"/>
    </source>
</evidence>
<dbReference type="EMBL" id="MCGT01000011">
    <property type="protein sequence ID" value="ORX55597.1"/>
    <property type="molecule type" value="Genomic_DNA"/>
</dbReference>
<evidence type="ECO:0000256" key="4">
    <source>
        <dbReference type="RuleBase" id="RU000304"/>
    </source>
</evidence>
<comment type="caution">
    <text evidence="6">The sequence shown here is derived from an EMBL/GenBank/DDBJ whole genome shotgun (WGS) entry which is preliminary data.</text>
</comment>
<dbReference type="InterPro" id="IPR000719">
    <property type="entry name" value="Prot_kinase_dom"/>
</dbReference>
<organism evidence="6 7">
    <name type="scientific">Hesseltinella vesiculosa</name>
    <dbReference type="NCBI Taxonomy" id="101127"/>
    <lineage>
        <taxon>Eukaryota</taxon>
        <taxon>Fungi</taxon>
        <taxon>Fungi incertae sedis</taxon>
        <taxon>Mucoromycota</taxon>
        <taxon>Mucoromycotina</taxon>
        <taxon>Mucoromycetes</taxon>
        <taxon>Mucorales</taxon>
        <taxon>Cunninghamellaceae</taxon>
        <taxon>Hesseltinella</taxon>
    </lineage>
</organism>
<evidence type="ECO:0000313" key="6">
    <source>
        <dbReference type="EMBL" id="ORX55597.1"/>
    </source>
</evidence>
<dbReference type="InterPro" id="IPR011009">
    <property type="entry name" value="Kinase-like_dom_sf"/>
</dbReference>
<comment type="similarity">
    <text evidence="4">Belongs to the protein kinase superfamily.</text>
</comment>
<feature type="binding site" evidence="3">
    <location>
        <position position="40"/>
    </location>
    <ligand>
        <name>ATP</name>
        <dbReference type="ChEBI" id="CHEBI:30616"/>
    </ligand>
</feature>
<dbReference type="GO" id="GO:0005737">
    <property type="term" value="C:cytoplasm"/>
    <property type="evidence" value="ECO:0007669"/>
    <property type="project" value="TreeGrafter"/>
</dbReference>
<keyword evidence="1 3" id="KW-0547">Nucleotide-binding</keyword>
<reference evidence="6 7" key="1">
    <citation type="submission" date="2016-07" db="EMBL/GenBank/DDBJ databases">
        <title>Pervasive Adenine N6-methylation of Active Genes in Fungi.</title>
        <authorList>
            <consortium name="DOE Joint Genome Institute"/>
            <person name="Mondo S.J."/>
            <person name="Dannebaum R.O."/>
            <person name="Kuo R.C."/>
            <person name="Labutti K."/>
            <person name="Haridas S."/>
            <person name="Kuo A."/>
            <person name="Salamov A."/>
            <person name="Ahrendt S.R."/>
            <person name="Lipzen A."/>
            <person name="Sullivan W."/>
            <person name="Andreopoulos W.B."/>
            <person name="Clum A."/>
            <person name="Lindquist E."/>
            <person name="Daum C."/>
            <person name="Ramamoorthy G.K."/>
            <person name="Gryganskyi A."/>
            <person name="Culley D."/>
            <person name="Magnuson J.K."/>
            <person name="James T.Y."/>
            <person name="O'Malley M.A."/>
            <person name="Stajich J.E."/>
            <person name="Spatafora J.W."/>
            <person name="Visel A."/>
            <person name="Grigoriev I.V."/>
        </authorList>
    </citation>
    <scope>NUCLEOTIDE SEQUENCE [LARGE SCALE GENOMIC DNA]</scope>
    <source>
        <strain evidence="6 7">NRRL 3301</strain>
    </source>
</reference>
<dbReference type="InterPro" id="IPR008271">
    <property type="entry name" value="Ser/Thr_kinase_AS"/>
</dbReference>